<gene>
    <name evidence="2" type="primary">spoIIM</name>
    <name evidence="2" type="ORF">GT019_02090</name>
</gene>
<accession>A0ABW9XJ63</accession>
<dbReference type="EMBL" id="JAAAMV010000001">
    <property type="protein sequence ID" value="NBD22657.1"/>
    <property type="molecule type" value="Genomic_DNA"/>
</dbReference>
<sequence>MRTSALQSSVKDQLSLYVFVFVLFVVGVVFGALMINALTLGQQQDLSDDIGQFILHIQNGTTEQGGAAFMDRAWFQAKWLLLVWVLGLTVVGMPFVLALDFLKGVLVGFAIGMLVREFAWKGLLFALASVAPVNLIAVPAFLIASVSAVTFAVHVVKSRLFGRFGPLGRPLLSFTATAAFMLILLVGAALVESYLTPILLKWAVPLVSGVRGELESF</sequence>
<dbReference type="PIRSF" id="PIRSF038973">
    <property type="entry name" value="SpoIIM"/>
    <property type="match status" value="1"/>
</dbReference>
<feature type="transmembrane region" description="Helical" evidence="1">
    <location>
        <begin position="16"/>
        <end position="38"/>
    </location>
</feature>
<feature type="transmembrane region" description="Helical" evidence="1">
    <location>
        <begin position="171"/>
        <end position="191"/>
    </location>
</feature>
<protein>
    <submittedName>
        <fullName evidence="2">Stage II sporulation protein M</fullName>
    </submittedName>
</protein>
<feature type="transmembrane region" description="Helical" evidence="1">
    <location>
        <begin position="79"/>
        <end position="102"/>
    </location>
</feature>
<dbReference type="InterPro" id="IPR014196">
    <property type="entry name" value="SpoIIM"/>
</dbReference>
<evidence type="ECO:0000313" key="3">
    <source>
        <dbReference type="Proteomes" id="UP000665561"/>
    </source>
</evidence>
<dbReference type="RefSeq" id="WP_161740684.1">
    <property type="nucleotide sequence ID" value="NZ_JAAAMV010000001.1"/>
</dbReference>
<reference evidence="2 3" key="1">
    <citation type="submission" date="2020-01" db="EMBL/GenBank/DDBJ databases">
        <title>Paenibacillus soybeanensis sp. nov. isolated from the nodules of soybean (Glycine max(L.) Merr).</title>
        <authorList>
            <person name="Wang H."/>
        </authorList>
    </citation>
    <scope>NUCLEOTIDE SEQUENCE [LARGE SCALE GENOMIC DNA]</scope>
    <source>
        <strain evidence="2 3">T1</strain>
    </source>
</reference>
<keyword evidence="1" id="KW-0472">Membrane</keyword>
<keyword evidence="1" id="KW-0812">Transmembrane</keyword>
<dbReference type="NCBIfam" id="TIGR02831">
    <property type="entry name" value="spo_II_M"/>
    <property type="match status" value="1"/>
</dbReference>
<proteinExistence type="predicted"/>
<evidence type="ECO:0000256" key="1">
    <source>
        <dbReference type="SAM" id="Phobius"/>
    </source>
</evidence>
<comment type="caution">
    <text evidence="2">The sequence shown here is derived from an EMBL/GenBank/DDBJ whole genome shotgun (WGS) entry which is preliminary data.</text>
</comment>
<organism evidence="2 3">
    <name type="scientific">Paenibacillus glycinis</name>
    <dbReference type="NCBI Taxonomy" id="2697035"/>
    <lineage>
        <taxon>Bacteria</taxon>
        <taxon>Bacillati</taxon>
        <taxon>Bacillota</taxon>
        <taxon>Bacilli</taxon>
        <taxon>Bacillales</taxon>
        <taxon>Paenibacillaceae</taxon>
        <taxon>Paenibacillus</taxon>
    </lineage>
</organism>
<feature type="transmembrane region" description="Helical" evidence="1">
    <location>
        <begin position="123"/>
        <end position="151"/>
    </location>
</feature>
<dbReference type="Pfam" id="PF01944">
    <property type="entry name" value="SpoIIM"/>
    <property type="match status" value="1"/>
</dbReference>
<keyword evidence="3" id="KW-1185">Reference proteome</keyword>
<keyword evidence="1" id="KW-1133">Transmembrane helix</keyword>
<evidence type="ECO:0000313" key="2">
    <source>
        <dbReference type="EMBL" id="NBD22657.1"/>
    </source>
</evidence>
<dbReference type="Proteomes" id="UP000665561">
    <property type="component" value="Unassembled WGS sequence"/>
</dbReference>
<name>A0ABW9XJ63_9BACL</name>
<dbReference type="InterPro" id="IPR002798">
    <property type="entry name" value="SpoIIM-like"/>
</dbReference>